<protein>
    <submittedName>
        <fullName evidence="1">Uncharacterized protein</fullName>
    </submittedName>
</protein>
<dbReference type="AlphaFoldDB" id="A0A2P2P4T0"/>
<proteinExistence type="predicted"/>
<reference evidence="1" key="1">
    <citation type="submission" date="2018-02" db="EMBL/GenBank/DDBJ databases">
        <title>Rhizophora mucronata_Transcriptome.</title>
        <authorList>
            <person name="Meera S.P."/>
            <person name="Sreeshan A."/>
            <person name="Augustine A."/>
        </authorList>
    </citation>
    <scope>NUCLEOTIDE SEQUENCE</scope>
    <source>
        <tissue evidence="1">Leaf</tissue>
    </source>
</reference>
<dbReference type="EMBL" id="GGEC01069292">
    <property type="protein sequence ID" value="MBX49776.1"/>
    <property type="molecule type" value="Transcribed_RNA"/>
</dbReference>
<accession>A0A2P2P4T0</accession>
<name>A0A2P2P4T0_RHIMU</name>
<evidence type="ECO:0000313" key="1">
    <source>
        <dbReference type="EMBL" id="MBX49776.1"/>
    </source>
</evidence>
<organism evidence="1">
    <name type="scientific">Rhizophora mucronata</name>
    <name type="common">Asiatic mangrove</name>
    <dbReference type="NCBI Taxonomy" id="61149"/>
    <lineage>
        <taxon>Eukaryota</taxon>
        <taxon>Viridiplantae</taxon>
        <taxon>Streptophyta</taxon>
        <taxon>Embryophyta</taxon>
        <taxon>Tracheophyta</taxon>
        <taxon>Spermatophyta</taxon>
        <taxon>Magnoliopsida</taxon>
        <taxon>eudicotyledons</taxon>
        <taxon>Gunneridae</taxon>
        <taxon>Pentapetalae</taxon>
        <taxon>rosids</taxon>
        <taxon>fabids</taxon>
        <taxon>Malpighiales</taxon>
        <taxon>Rhizophoraceae</taxon>
        <taxon>Rhizophora</taxon>
    </lineage>
</organism>
<sequence length="21" mass="2604">MTLFCFVVLTDNNSEFRMWHL</sequence>